<reference evidence="2" key="1">
    <citation type="submission" date="2016-10" db="EMBL/GenBank/DDBJ databases">
        <title>Sequence of Gallionella enrichment culture.</title>
        <authorList>
            <person name="Poehlein A."/>
            <person name="Muehling M."/>
            <person name="Daniel R."/>
        </authorList>
    </citation>
    <scope>NUCLEOTIDE SEQUENCE</scope>
</reference>
<name>A0A1J5QUQ4_9ZZZZ</name>
<sequence>MRTVLMVAAFGLALLAGTGSATAVDNGTLGIRPANEANFFHLSLYPGAATDATAIVSNHTQAPVTLLTYPVDAQNSPQGTFALASQSEPRAGVGAWVDLGVDQITVPANSDLRVPFRITVPAGTPPGDYAGGLIIQSPPVQGQTSTLAGGTAVRLDVVQRQGVRIYLNVAGTAVKSLDHGALSWQQTGDTVTFTLPVHNTGNTILHPSSTLDLSGWIGANTHLTFDAPEELLPGATLDLHAHLPHPPLIQVGDAQATLTSAAGTDHAQTRIIYAPWALLGLTLIVLAAALYGARRTVRFIRRARRALAQITRTEPRISVPETAALPAGQRSRHRFP</sequence>
<dbReference type="EMBL" id="MLJW01000688">
    <property type="protein sequence ID" value="OIQ83607.1"/>
    <property type="molecule type" value="Genomic_DNA"/>
</dbReference>
<protein>
    <recommendedName>
        <fullName evidence="3">DUF916 domain-containing protein</fullName>
    </recommendedName>
</protein>
<keyword evidence="1" id="KW-1133">Transmembrane helix</keyword>
<feature type="transmembrane region" description="Helical" evidence="1">
    <location>
        <begin position="273"/>
        <end position="293"/>
    </location>
</feature>
<evidence type="ECO:0000256" key="1">
    <source>
        <dbReference type="SAM" id="Phobius"/>
    </source>
</evidence>
<proteinExistence type="predicted"/>
<accession>A0A1J5QUQ4</accession>
<evidence type="ECO:0000313" key="2">
    <source>
        <dbReference type="EMBL" id="OIQ83607.1"/>
    </source>
</evidence>
<dbReference type="AlphaFoldDB" id="A0A1J5QUQ4"/>
<organism evidence="2">
    <name type="scientific">mine drainage metagenome</name>
    <dbReference type="NCBI Taxonomy" id="410659"/>
    <lineage>
        <taxon>unclassified sequences</taxon>
        <taxon>metagenomes</taxon>
        <taxon>ecological metagenomes</taxon>
    </lineage>
</organism>
<evidence type="ECO:0008006" key="3">
    <source>
        <dbReference type="Google" id="ProtNLM"/>
    </source>
</evidence>
<keyword evidence="1" id="KW-0472">Membrane</keyword>
<gene>
    <name evidence="2" type="ORF">GALL_345950</name>
</gene>
<comment type="caution">
    <text evidence="2">The sequence shown here is derived from an EMBL/GenBank/DDBJ whole genome shotgun (WGS) entry which is preliminary data.</text>
</comment>
<keyword evidence="1" id="KW-0812">Transmembrane</keyword>